<dbReference type="GO" id="GO:0005576">
    <property type="term" value="C:extracellular region"/>
    <property type="evidence" value="ECO:0007669"/>
    <property type="project" value="UniProtKB-SubCell"/>
</dbReference>
<evidence type="ECO:0000259" key="14">
    <source>
        <dbReference type="Pfam" id="PF09284"/>
    </source>
</evidence>
<evidence type="ECO:0000256" key="2">
    <source>
        <dbReference type="ARBA" id="ARBA00004613"/>
    </source>
</evidence>
<reference evidence="17 18" key="1">
    <citation type="journal article" date="2018" name="Nat. Ecol. Evol.">
        <title>Pezizomycetes genomes reveal the molecular basis of ectomycorrhizal truffle lifestyle.</title>
        <authorList>
            <person name="Murat C."/>
            <person name="Payen T."/>
            <person name="Noel B."/>
            <person name="Kuo A."/>
            <person name="Morin E."/>
            <person name="Chen J."/>
            <person name="Kohler A."/>
            <person name="Krizsan K."/>
            <person name="Balestrini R."/>
            <person name="Da Silva C."/>
            <person name="Montanini B."/>
            <person name="Hainaut M."/>
            <person name="Levati E."/>
            <person name="Barry K.W."/>
            <person name="Belfiori B."/>
            <person name="Cichocki N."/>
            <person name="Clum A."/>
            <person name="Dockter R.B."/>
            <person name="Fauchery L."/>
            <person name="Guy J."/>
            <person name="Iotti M."/>
            <person name="Le Tacon F."/>
            <person name="Lindquist E.A."/>
            <person name="Lipzen A."/>
            <person name="Malagnac F."/>
            <person name="Mello A."/>
            <person name="Molinier V."/>
            <person name="Miyauchi S."/>
            <person name="Poulain J."/>
            <person name="Riccioni C."/>
            <person name="Rubini A."/>
            <person name="Sitrit Y."/>
            <person name="Splivallo R."/>
            <person name="Traeger S."/>
            <person name="Wang M."/>
            <person name="Zifcakova L."/>
            <person name="Wipf D."/>
            <person name="Zambonelli A."/>
            <person name="Paolocci F."/>
            <person name="Nowrousian M."/>
            <person name="Ottonello S."/>
            <person name="Baldrian P."/>
            <person name="Spatafora J.W."/>
            <person name="Henrissat B."/>
            <person name="Nagy L.G."/>
            <person name="Aury J.M."/>
            <person name="Wincker P."/>
            <person name="Grigoriev I.V."/>
            <person name="Bonfante P."/>
            <person name="Martin F.M."/>
        </authorList>
    </citation>
    <scope>NUCLEOTIDE SEQUENCE [LARGE SCALE GENOMIC DNA]</scope>
    <source>
        <strain evidence="17 18">RN42</strain>
    </source>
</reference>
<dbReference type="Gene3D" id="2.70.98.10">
    <property type="match status" value="1"/>
</dbReference>
<feature type="signal peptide" evidence="13">
    <location>
        <begin position="1"/>
        <end position="19"/>
    </location>
</feature>
<evidence type="ECO:0000313" key="18">
    <source>
        <dbReference type="Proteomes" id="UP000275078"/>
    </source>
</evidence>
<dbReference type="Proteomes" id="UP000275078">
    <property type="component" value="Unassembled WGS sequence"/>
</dbReference>
<dbReference type="Pfam" id="PF14686">
    <property type="entry name" value="fn3_3"/>
    <property type="match status" value="1"/>
</dbReference>
<keyword evidence="10" id="KW-0961">Cell wall biogenesis/degradation</keyword>
<evidence type="ECO:0000313" key="17">
    <source>
        <dbReference type="EMBL" id="RPA87883.1"/>
    </source>
</evidence>
<keyword evidence="8 17" id="KW-0456">Lyase</keyword>
<feature type="domain" description="Rhamnogalacturonan lyase" evidence="15">
    <location>
        <begin position="363"/>
        <end position="526"/>
    </location>
</feature>
<comment type="subcellular location">
    <subcellularLocation>
        <location evidence="2">Secreted</location>
    </subcellularLocation>
</comment>
<evidence type="ECO:0000256" key="8">
    <source>
        <dbReference type="ARBA" id="ARBA00023239"/>
    </source>
</evidence>
<evidence type="ECO:0000259" key="16">
    <source>
        <dbReference type="Pfam" id="PF14686"/>
    </source>
</evidence>
<keyword evidence="11" id="KW-0624">Polysaccharide degradation</keyword>
<evidence type="ECO:0000256" key="10">
    <source>
        <dbReference type="ARBA" id="ARBA00023316"/>
    </source>
</evidence>
<keyword evidence="6 13" id="KW-0732">Signal</keyword>
<evidence type="ECO:0000256" key="9">
    <source>
        <dbReference type="ARBA" id="ARBA00023277"/>
    </source>
</evidence>
<dbReference type="CDD" id="cd10320">
    <property type="entry name" value="RGL4_N"/>
    <property type="match status" value="1"/>
</dbReference>
<keyword evidence="7" id="KW-1015">Disulfide bond</keyword>
<dbReference type="InterPro" id="IPR011013">
    <property type="entry name" value="Gal_mutarotase_sf_dom"/>
</dbReference>
<evidence type="ECO:0000256" key="13">
    <source>
        <dbReference type="SAM" id="SignalP"/>
    </source>
</evidence>
<sequence>MRLTAAFLSLLAVATPAFAAFGVVQDGNSFVVDAGSSNPLVFKVSRSSCDITSIVYRGTEVQNSSPYSHIGSGLGTATVSAQTIGDTVKITCVTSTLTHYYVVRSGDSTIFMATYITAQPSIGELRYIARLRSNVVPYGSIGGEASTTGGSSSTVEGSDVFIVNGQTRSKFYSSERFIDDQVHCVYGDPMRVCMVIPNPTGYESSSGGPFFRDINHNNGGDYNALYFYMNSGHVQTEPYRMGLHGPYAMVFSRSGDPPKNLDTSFFGNLGIQGYVPASERGTVRGSATGIPSGFTGVVHWYNSAAQYWSYVSGTSFTSPPMKTGTYTMVLYKDELKVAQQTVSVSRGSTVTSNIASTEGSRNTVWRIGEFNGQPKGFRNADKQLRMHPSDSRMSPWGPLTYTVGNDISGFPMAQIKAVNNPTTIVFNLNEVSGSYTLRVGTTLSFMGARPGVTVNSWSAANPAAPTKIDSRGFTRGAYRGYGESYDFAIPSGTLKVGENKVYINVISGSSGDAHLSPNFIYDAVELFKTGGSAGTTTVTSAPTTPTTTSTTTPPPATTSAPPSGGTAAEYAQCGGQGTKKFISSMKDDC</sequence>
<dbReference type="Pfam" id="PF09284">
    <property type="entry name" value="RhgB_N"/>
    <property type="match status" value="1"/>
</dbReference>
<evidence type="ECO:0000256" key="3">
    <source>
        <dbReference type="ARBA" id="ARBA00010418"/>
    </source>
</evidence>
<dbReference type="STRING" id="1160509.A0A3N4INY5"/>
<dbReference type="InterPro" id="IPR013784">
    <property type="entry name" value="Carb-bd-like_fold"/>
</dbReference>
<dbReference type="InterPro" id="IPR016590">
    <property type="entry name" value="Rhamnogalacturonase_B"/>
</dbReference>
<feature type="compositionally biased region" description="Low complexity" evidence="12">
    <location>
        <begin position="535"/>
        <end position="567"/>
    </location>
</feature>
<feature type="domain" description="Rhamnogalacturonase B N-terminal" evidence="14">
    <location>
        <begin position="21"/>
        <end position="273"/>
    </location>
</feature>
<dbReference type="GO" id="GO:0030246">
    <property type="term" value="F:carbohydrate binding"/>
    <property type="evidence" value="ECO:0007669"/>
    <property type="project" value="InterPro"/>
</dbReference>
<dbReference type="InterPro" id="IPR014718">
    <property type="entry name" value="GH-type_carb-bd"/>
</dbReference>
<dbReference type="SUPFAM" id="SSF74650">
    <property type="entry name" value="Galactose mutarotase-like"/>
    <property type="match status" value="1"/>
</dbReference>
<organism evidence="17 18">
    <name type="scientific">Ascobolus immersus RN42</name>
    <dbReference type="NCBI Taxonomy" id="1160509"/>
    <lineage>
        <taxon>Eukaryota</taxon>
        <taxon>Fungi</taxon>
        <taxon>Dikarya</taxon>
        <taxon>Ascomycota</taxon>
        <taxon>Pezizomycotina</taxon>
        <taxon>Pezizomycetes</taxon>
        <taxon>Pezizales</taxon>
        <taxon>Ascobolaceae</taxon>
        <taxon>Ascobolus</taxon>
    </lineage>
</organism>
<comment type="similarity">
    <text evidence="3">Belongs to the polysaccharide lyase 4 family.</text>
</comment>
<evidence type="ECO:0000256" key="12">
    <source>
        <dbReference type="SAM" id="MobiDB-lite"/>
    </source>
</evidence>
<comment type="catalytic activity">
    <reaction evidence="1">
        <text>Endotype eliminative cleavage of L-alpha-rhamnopyranosyl-(1-&gt;4)-alpha-D-galactopyranosyluronic acid bonds of rhamnogalacturonan I domains in ramified hairy regions of pectin leaving L-rhamnopyranose at the reducing end and 4-deoxy-4,5-unsaturated D-galactopyranosyluronic acid at the non-reducing end.</text>
        <dbReference type="EC" id="4.2.2.23"/>
    </reaction>
</comment>
<protein>
    <recommendedName>
        <fullName evidence="4">rhamnogalacturonan endolyase</fullName>
        <ecNumber evidence="4">4.2.2.23</ecNumber>
    </recommendedName>
</protein>
<dbReference type="GO" id="GO:0071555">
    <property type="term" value="P:cell wall organization"/>
    <property type="evidence" value="ECO:0007669"/>
    <property type="project" value="UniProtKB-KW"/>
</dbReference>
<dbReference type="Gene3D" id="2.60.40.1120">
    <property type="entry name" value="Carboxypeptidase-like, regulatory domain"/>
    <property type="match status" value="1"/>
</dbReference>
<accession>A0A3N4INY5</accession>
<dbReference type="Gene3D" id="2.60.120.260">
    <property type="entry name" value="Galactose-binding domain-like"/>
    <property type="match status" value="1"/>
</dbReference>
<evidence type="ECO:0000256" key="6">
    <source>
        <dbReference type="ARBA" id="ARBA00022729"/>
    </source>
</evidence>
<evidence type="ECO:0000256" key="4">
    <source>
        <dbReference type="ARBA" id="ARBA00012437"/>
    </source>
</evidence>
<dbReference type="EC" id="4.2.2.23" evidence="4"/>
<dbReference type="FunFam" id="2.60.120.260:FF:000102">
    <property type="entry name" value="Rhamnogalacturonate lyase A"/>
    <property type="match status" value="1"/>
</dbReference>
<dbReference type="SUPFAM" id="SSF49452">
    <property type="entry name" value="Starch-binding domain-like"/>
    <property type="match status" value="1"/>
</dbReference>
<dbReference type="SUPFAM" id="SSF49785">
    <property type="entry name" value="Galactose-binding domain-like"/>
    <property type="match status" value="1"/>
</dbReference>
<evidence type="ECO:0000256" key="5">
    <source>
        <dbReference type="ARBA" id="ARBA00022525"/>
    </source>
</evidence>
<dbReference type="GO" id="GO:0102210">
    <property type="term" value="F:rhamnogalacturonan endolyase activity"/>
    <property type="evidence" value="ECO:0007669"/>
    <property type="project" value="UniProtKB-EC"/>
</dbReference>
<dbReference type="PANTHER" id="PTHR36574:SF1">
    <property type="entry name" value="RHAMNOGALACTURONATE LYASE-RELATED"/>
    <property type="match status" value="1"/>
</dbReference>
<dbReference type="GO" id="GO:0045490">
    <property type="term" value="P:pectin catabolic process"/>
    <property type="evidence" value="ECO:0007669"/>
    <property type="project" value="TreeGrafter"/>
</dbReference>
<dbReference type="CDD" id="cd10317">
    <property type="entry name" value="RGL4_C"/>
    <property type="match status" value="1"/>
</dbReference>
<feature type="chain" id="PRO_5018109738" description="rhamnogalacturonan endolyase" evidence="13">
    <location>
        <begin position="20"/>
        <end position="589"/>
    </location>
</feature>
<evidence type="ECO:0000259" key="15">
    <source>
        <dbReference type="Pfam" id="PF14683"/>
    </source>
</evidence>
<evidence type="ECO:0000256" key="11">
    <source>
        <dbReference type="ARBA" id="ARBA00023326"/>
    </source>
</evidence>
<dbReference type="InterPro" id="IPR029413">
    <property type="entry name" value="RG-lyase_II"/>
</dbReference>
<keyword evidence="9" id="KW-0119">Carbohydrate metabolism</keyword>
<feature type="domain" description="Rhamnogalacturonan lyase" evidence="16">
    <location>
        <begin position="280"/>
        <end position="351"/>
    </location>
</feature>
<evidence type="ECO:0000256" key="1">
    <source>
        <dbReference type="ARBA" id="ARBA00001324"/>
    </source>
</evidence>
<dbReference type="Pfam" id="PF14683">
    <property type="entry name" value="CBM-like"/>
    <property type="match status" value="1"/>
</dbReference>
<keyword evidence="5" id="KW-0964">Secreted</keyword>
<dbReference type="FunFam" id="2.70.98.10:FF:000020">
    <property type="entry name" value="Rhamnogalacturonate lyase A"/>
    <property type="match status" value="1"/>
</dbReference>
<dbReference type="OrthoDB" id="114708at2759"/>
<proteinExistence type="inferred from homology"/>
<gene>
    <name evidence="17" type="ORF">BJ508DRAFT_202298</name>
</gene>
<dbReference type="PANTHER" id="PTHR36574">
    <property type="entry name" value="RHAMNOGALACTURONATE LYASE-RELATED"/>
    <property type="match status" value="1"/>
</dbReference>
<dbReference type="InterPro" id="IPR008979">
    <property type="entry name" value="Galactose-bd-like_sf"/>
</dbReference>
<evidence type="ECO:0000256" key="7">
    <source>
        <dbReference type="ARBA" id="ARBA00023157"/>
    </source>
</evidence>
<dbReference type="EMBL" id="ML119645">
    <property type="protein sequence ID" value="RPA87883.1"/>
    <property type="molecule type" value="Genomic_DNA"/>
</dbReference>
<name>A0A3N4INY5_ASCIM</name>
<dbReference type="InterPro" id="IPR029411">
    <property type="entry name" value="RG-lyase_III"/>
</dbReference>
<dbReference type="InterPro" id="IPR015364">
    <property type="entry name" value="RhgB_N"/>
</dbReference>
<feature type="region of interest" description="Disordered" evidence="12">
    <location>
        <begin position="535"/>
        <end position="570"/>
    </location>
</feature>
<dbReference type="AlphaFoldDB" id="A0A3N4INY5"/>
<keyword evidence="18" id="KW-1185">Reference proteome</keyword>